<dbReference type="Proteomes" id="UP001595711">
    <property type="component" value="Unassembled WGS sequence"/>
</dbReference>
<evidence type="ECO:0000256" key="3">
    <source>
        <dbReference type="ARBA" id="ARBA00022490"/>
    </source>
</evidence>
<dbReference type="InterPro" id="IPR010169">
    <property type="entry name" value="AcOrn-deacetyl"/>
</dbReference>
<comment type="cofactor">
    <cofactor evidence="1">
        <name>Zn(2+)</name>
        <dbReference type="ChEBI" id="CHEBI:29105"/>
    </cofactor>
</comment>
<feature type="domain" description="Peptidase M20 dimerisation" evidence="10">
    <location>
        <begin position="176"/>
        <end position="285"/>
    </location>
</feature>
<dbReference type="PROSITE" id="PS00758">
    <property type="entry name" value="ARGE_DAPE_CPG2_1"/>
    <property type="match status" value="1"/>
</dbReference>
<dbReference type="PANTHER" id="PTHR43808:SF31">
    <property type="entry name" value="N-ACETYL-L-CITRULLINE DEACETYLASE"/>
    <property type="match status" value="1"/>
</dbReference>
<dbReference type="EC" id="3.5.1.16" evidence="11"/>
<proteinExistence type="inferred from homology"/>
<dbReference type="Gene3D" id="3.40.630.10">
    <property type="entry name" value="Zn peptidases"/>
    <property type="match status" value="1"/>
</dbReference>
<keyword evidence="12" id="KW-1185">Reference proteome</keyword>
<keyword evidence="7 11" id="KW-0378">Hydrolase</keyword>
<keyword evidence="6" id="KW-0479">Metal-binding</keyword>
<keyword evidence="8" id="KW-0862">Zinc</keyword>
<dbReference type="RefSeq" id="WP_379728070.1">
    <property type="nucleotide sequence ID" value="NZ_JBHRYJ010000003.1"/>
</dbReference>
<keyword evidence="3" id="KW-0963">Cytoplasm</keyword>
<dbReference type="InterPro" id="IPR036264">
    <property type="entry name" value="Bact_exopeptidase_dim_dom"/>
</dbReference>
<evidence type="ECO:0000313" key="12">
    <source>
        <dbReference type="Proteomes" id="UP001595711"/>
    </source>
</evidence>
<evidence type="ECO:0000256" key="8">
    <source>
        <dbReference type="ARBA" id="ARBA00022833"/>
    </source>
</evidence>
<keyword evidence="9" id="KW-0170">Cobalt</keyword>
<dbReference type="EMBL" id="JBHRYJ010000003">
    <property type="protein sequence ID" value="MFC3676849.1"/>
    <property type="molecule type" value="Genomic_DNA"/>
</dbReference>
<evidence type="ECO:0000256" key="4">
    <source>
        <dbReference type="ARBA" id="ARBA00022571"/>
    </source>
</evidence>
<dbReference type="SUPFAM" id="SSF53187">
    <property type="entry name" value="Zn-dependent exopeptidases"/>
    <property type="match status" value="1"/>
</dbReference>
<dbReference type="Pfam" id="PF07687">
    <property type="entry name" value="M20_dimer"/>
    <property type="match status" value="1"/>
</dbReference>
<dbReference type="SUPFAM" id="SSF55031">
    <property type="entry name" value="Bacterial exopeptidase dimerisation domain"/>
    <property type="match status" value="1"/>
</dbReference>
<protein>
    <submittedName>
        <fullName evidence="11">Acetylornithine deacetylase</fullName>
        <ecNumber evidence="11">3.5.1.16</ecNumber>
    </submittedName>
</protein>
<dbReference type="InterPro" id="IPR011650">
    <property type="entry name" value="Peptidase_M20_dimer"/>
</dbReference>
<dbReference type="InterPro" id="IPR050072">
    <property type="entry name" value="Peptidase_M20A"/>
</dbReference>
<accession>A0ABV7VI36</accession>
<dbReference type="Pfam" id="PF01546">
    <property type="entry name" value="Peptidase_M20"/>
    <property type="match status" value="1"/>
</dbReference>
<dbReference type="InterPro" id="IPR002933">
    <property type="entry name" value="Peptidase_M20"/>
</dbReference>
<dbReference type="NCBIfam" id="NF005710">
    <property type="entry name" value="PRK07522.1"/>
    <property type="match status" value="1"/>
</dbReference>
<dbReference type="Gene3D" id="3.30.70.360">
    <property type="match status" value="1"/>
</dbReference>
<organism evidence="11 12">
    <name type="scientific">Ferrovibrio xuzhouensis</name>
    <dbReference type="NCBI Taxonomy" id="1576914"/>
    <lineage>
        <taxon>Bacteria</taxon>
        <taxon>Pseudomonadati</taxon>
        <taxon>Pseudomonadota</taxon>
        <taxon>Alphaproteobacteria</taxon>
        <taxon>Rhodospirillales</taxon>
        <taxon>Rhodospirillaceae</taxon>
        <taxon>Ferrovibrio</taxon>
    </lineage>
</organism>
<dbReference type="InterPro" id="IPR001261">
    <property type="entry name" value="ArgE/DapE_CS"/>
</dbReference>
<name>A0ABV7VI36_9PROT</name>
<evidence type="ECO:0000256" key="2">
    <source>
        <dbReference type="ARBA" id="ARBA00005691"/>
    </source>
</evidence>
<comment type="similarity">
    <text evidence="2">Belongs to the peptidase M20A family. ArgE subfamily.</text>
</comment>
<dbReference type="CDD" id="cd03894">
    <property type="entry name" value="M20_ArgE"/>
    <property type="match status" value="1"/>
</dbReference>
<evidence type="ECO:0000256" key="9">
    <source>
        <dbReference type="ARBA" id="ARBA00023285"/>
    </source>
</evidence>
<evidence type="ECO:0000259" key="10">
    <source>
        <dbReference type="Pfam" id="PF07687"/>
    </source>
</evidence>
<dbReference type="NCBIfam" id="TIGR01892">
    <property type="entry name" value="AcOrn-deacetyl"/>
    <property type="match status" value="1"/>
</dbReference>
<evidence type="ECO:0000256" key="7">
    <source>
        <dbReference type="ARBA" id="ARBA00022801"/>
    </source>
</evidence>
<gene>
    <name evidence="11" type="primary">argE</name>
    <name evidence="11" type="ORF">ACFOOQ_14925</name>
</gene>
<sequence>MAKPSKTSLDMIRQLVEMPTVSRDSNLDLIYWIRDHLNGMGVAATLVHDVTGKKANLYATLGPQDQPGIMLSGHTDVVPVDGQDWQTDPFRIVEKDGLLYGRGTSDMKSFVAIALAYAPQFLAQPLQTPIHYAFTYDEEVGCLGAKRLIEVLKDMPVKPRACIVGEPTEMQVIAQHKGKKSWRVDVRGFECHSSLIHMGANAVEAAAELIAFIKSMARRKRDGGPFDREFAPPYTSLHTGTVQGGTALNIVPKDCSFLWEIRYLPQDDVDALYDEVVAYAKEKLEPELKAIDPACGFSFTQISGFPGLATPDSAGVISLGKVLTGANRISKVSFGTEAGLFSETGIPTIVCGPGSIEQAHKPNEFIALEQIALCEAFMDRLVERVRGDARALPI</sequence>
<comment type="caution">
    <text evidence="11">The sequence shown here is derived from an EMBL/GenBank/DDBJ whole genome shotgun (WGS) entry which is preliminary data.</text>
</comment>
<keyword evidence="4" id="KW-0055">Arginine biosynthesis</keyword>
<evidence type="ECO:0000256" key="1">
    <source>
        <dbReference type="ARBA" id="ARBA00001947"/>
    </source>
</evidence>
<dbReference type="GO" id="GO:0008777">
    <property type="term" value="F:acetylornithine deacetylase activity"/>
    <property type="evidence" value="ECO:0007669"/>
    <property type="project" value="UniProtKB-EC"/>
</dbReference>
<reference evidence="12" key="1">
    <citation type="journal article" date="2019" name="Int. J. Syst. Evol. Microbiol.">
        <title>The Global Catalogue of Microorganisms (GCM) 10K type strain sequencing project: providing services to taxonomists for standard genome sequencing and annotation.</title>
        <authorList>
            <consortium name="The Broad Institute Genomics Platform"/>
            <consortium name="The Broad Institute Genome Sequencing Center for Infectious Disease"/>
            <person name="Wu L."/>
            <person name="Ma J."/>
        </authorList>
    </citation>
    <scope>NUCLEOTIDE SEQUENCE [LARGE SCALE GENOMIC DNA]</scope>
    <source>
        <strain evidence="12">KCTC 42182</strain>
    </source>
</reference>
<keyword evidence="5" id="KW-0028">Amino-acid biosynthesis</keyword>
<evidence type="ECO:0000256" key="6">
    <source>
        <dbReference type="ARBA" id="ARBA00022723"/>
    </source>
</evidence>
<evidence type="ECO:0000256" key="5">
    <source>
        <dbReference type="ARBA" id="ARBA00022605"/>
    </source>
</evidence>
<evidence type="ECO:0000313" key="11">
    <source>
        <dbReference type="EMBL" id="MFC3676849.1"/>
    </source>
</evidence>
<dbReference type="PANTHER" id="PTHR43808">
    <property type="entry name" value="ACETYLORNITHINE DEACETYLASE"/>
    <property type="match status" value="1"/>
</dbReference>